<organism evidence="3 4">
    <name type="scientific">Talaromyces pinophilus</name>
    <name type="common">Penicillium pinophilum</name>
    <dbReference type="NCBI Taxonomy" id="128442"/>
    <lineage>
        <taxon>Eukaryota</taxon>
        <taxon>Fungi</taxon>
        <taxon>Dikarya</taxon>
        <taxon>Ascomycota</taxon>
        <taxon>Pezizomycotina</taxon>
        <taxon>Eurotiomycetes</taxon>
        <taxon>Eurotiomycetidae</taxon>
        <taxon>Eurotiales</taxon>
        <taxon>Trichocomaceae</taxon>
        <taxon>Talaromyces</taxon>
        <taxon>Talaromyces sect. Talaromyces</taxon>
    </lineage>
</organism>
<dbReference type="Gene3D" id="3.30.70.1730">
    <property type="match status" value="1"/>
</dbReference>
<evidence type="ECO:0000256" key="2">
    <source>
        <dbReference type="SAM" id="MobiDB-lite"/>
    </source>
</evidence>
<keyword evidence="4" id="KW-1185">Reference proteome</keyword>
<dbReference type="EMBL" id="DF933838">
    <property type="protein sequence ID" value="GAM41606.1"/>
    <property type="molecule type" value="Genomic_DNA"/>
</dbReference>
<dbReference type="Proteomes" id="UP000053095">
    <property type="component" value="Unassembled WGS sequence"/>
</dbReference>
<accession>A0A6V8HIF2</accession>
<evidence type="ECO:0000313" key="4">
    <source>
        <dbReference type="Proteomes" id="UP000053095"/>
    </source>
</evidence>
<comment type="similarity">
    <text evidence="1">Belongs to the universal ribosomal protein uL10 family.</text>
</comment>
<comment type="caution">
    <text evidence="3">The sequence shown here is derived from an EMBL/GenBank/DDBJ whole genome shotgun (WGS) entry which is preliminary data.</text>
</comment>
<proteinExistence type="inferred from homology"/>
<protein>
    <submittedName>
        <fullName evidence="3">Uncharacterized protein</fullName>
    </submittedName>
</protein>
<name>A0A6V8HIF2_TALPI</name>
<evidence type="ECO:0000313" key="3">
    <source>
        <dbReference type="EMBL" id="GAM41606.1"/>
    </source>
</evidence>
<dbReference type="PANTHER" id="PTHR11560">
    <property type="entry name" value="39S RIBOSOMAL PROTEIN L10, MITOCHONDRIAL"/>
    <property type="match status" value="1"/>
</dbReference>
<dbReference type="SUPFAM" id="SSF160369">
    <property type="entry name" value="Ribosomal protein L10-like"/>
    <property type="match status" value="1"/>
</dbReference>
<dbReference type="InterPro" id="IPR047865">
    <property type="entry name" value="Ribosomal_uL10_bac_type"/>
</dbReference>
<feature type="compositionally biased region" description="Low complexity" evidence="2">
    <location>
        <begin position="35"/>
        <end position="48"/>
    </location>
</feature>
<evidence type="ECO:0000256" key="1">
    <source>
        <dbReference type="ARBA" id="ARBA00008889"/>
    </source>
</evidence>
<reference evidence="4" key="1">
    <citation type="journal article" date="2015" name="Genome Announc.">
        <title>Draft genome sequence of Talaromyces cellulolyticus strain Y-94, a source of lignocellulosic biomass-degrading enzymes.</title>
        <authorList>
            <person name="Fujii T."/>
            <person name="Koike H."/>
            <person name="Sawayama S."/>
            <person name="Yano S."/>
            <person name="Inoue H."/>
        </authorList>
    </citation>
    <scope>NUCLEOTIDE SEQUENCE [LARGE SCALE GENOMIC DNA]</scope>
    <source>
        <strain evidence="4">Y-94</strain>
    </source>
</reference>
<gene>
    <name evidence="3" type="ORF">TCE0_042r14850</name>
</gene>
<sequence length="343" mass="37607">MPPRLRLSSSHIARPVRTQKRLGQQNDLIHSTRYASTATAAAASSSATVPPPSLEQMKKSPSRITRTPSVQPPSHRRPEERRSQLLRQYTSLIRTAPLMVFFQHNNLQSTEWTAIRRELTLALRKVDEQQASEGRSTTPLAPHIKLQIIQTSIFEVALRIVDYFKPENVADKIAAAEAEEDILLHDLSRTVHGAVRHMKGKHDLSTILSGPLAVLTIPNVSPEHLKAALSILAPKASGFSAPSRKANPGYHELTVQDGLQKLMVVAARVDGRVFDLEGTKWVGSIESGIDGLRAQLVHALQAIGAGVTSTLEGAGKSLYLTMESRRSVLEEEQNGGEKKEESS</sequence>
<feature type="region of interest" description="Disordered" evidence="2">
    <location>
        <begin position="1"/>
        <end position="82"/>
    </location>
</feature>
<dbReference type="AlphaFoldDB" id="A0A6V8HIF2"/>
<dbReference type="InterPro" id="IPR043141">
    <property type="entry name" value="Ribosomal_uL10-like_sf"/>
</dbReference>